<dbReference type="EMBL" id="JAQIPB010000003">
    <property type="protein sequence ID" value="MDA7416963.1"/>
    <property type="molecule type" value="Genomic_DNA"/>
</dbReference>
<evidence type="ECO:0000256" key="2">
    <source>
        <dbReference type="RuleBase" id="RU003707"/>
    </source>
</evidence>
<protein>
    <submittedName>
        <fullName evidence="3">Enoyl-CoA hydratase/isomerase family protein</fullName>
    </submittedName>
</protein>
<dbReference type="CDD" id="cd06558">
    <property type="entry name" value="crotonase-like"/>
    <property type="match status" value="1"/>
</dbReference>
<dbReference type="AlphaFoldDB" id="A0AAE3N8W1"/>
<dbReference type="SUPFAM" id="SSF52096">
    <property type="entry name" value="ClpP/crotonase"/>
    <property type="match status" value="1"/>
</dbReference>
<dbReference type="GO" id="GO:0003824">
    <property type="term" value="F:catalytic activity"/>
    <property type="evidence" value="ECO:0007669"/>
    <property type="project" value="InterPro"/>
</dbReference>
<reference evidence="3" key="1">
    <citation type="submission" date="2023-01" db="EMBL/GenBank/DDBJ databases">
        <title>Xenophilus mangrovi sp. nov., isolated from soil of Mangrove nature reserve.</title>
        <authorList>
            <person name="Xu S."/>
            <person name="Liu Z."/>
            <person name="Xu Y."/>
        </authorList>
    </citation>
    <scope>NUCLEOTIDE SEQUENCE</scope>
    <source>
        <strain evidence="3">YW8</strain>
    </source>
</reference>
<dbReference type="Gene3D" id="3.90.226.10">
    <property type="entry name" value="2-enoyl-CoA Hydratase, Chain A, domain 1"/>
    <property type="match status" value="1"/>
</dbReference>
<sequence>MTDFTTLELAIDGPVARIWLNRPEMRNAIDDVFIRELGEAFALAEAAPEVRAVVLGGRGPAFCAGANLNWMKQAAEYTYEQNLLDAAGLPRMLRTLEQSRLPVIARIQGDVYAGGMGLVSVCDVAITVDTAHFCLSEVKIGLIPATISPYVLRAMGPRAAQRYFLTAERFGAADAHRIGFVHEVVSADALDAKVDEVVASLLLAAPNAVGQAKRLWRDMVGQPITEELNHETVVRIAALRASDEGREGLRAFLGKRKPGWIKPGA</sequence>
<dbReference type="Proteomes" id="UP001212602">
    <property type="component" value="Unassembled WGS sequence"/>
</dbReference>
<evidence type="ECO:0000313" key="3">
    <source>
        <dbReference type="EMBL" id="MDA7416963.1"/>
    </source>
</evidence>
<comment type="similarity">
    <text evidence="1 2">Belongs to the enoyl-CoA hydratase/isomerase family.</text>
</comment>
<evidence type="ECO:0000313" key="4">
    <source>
        <dbReference type="Proteomes" id="UP001212602"/>
    </source>
</evidence>
<dbReference type="InterPro" id="IPR018376">
    <property type="entry name" value="Enoyl-CoA_hyd/isom_CS"/>
</dbReference>
<organism evidence="3 4">
    <name type="scientific">Xenophilus arseniciresistens</name>
    <dbReference type="NCBI Taxonomy" id="1283306"/>
    <lineage>
        <taxon>Bacteria</taxon>
        <taxon>Pseudomonadati</taxon>
        <taxon>Pseudomonadota</taxon>
        <taxon>Betaproteobacteria</taxon>
        <taxon>Burkholderiales</taxon>
        <taxon>Comamonadaceae</taxon>
        <taxon>Xenophilus</taxon>
    </lineage>
</organism>
<dbReference type="PANTHER" id="PTHR42964">
    <property type="entry name" value="ENOYL-COA HYDRATASE"/>
    <property type="match status" value="1"/>
</dbReference>
<dbReference type="InterPro" id="IPR029045">
    <property type="entry name" value="ClpP/crotonase-like_dom_sf"/>
</dbReference>
<dbReference type="InterPro" id="IPR051683">
    <property type="entry name" value="Enoyl-CoA_Hydratase/Isomerase"/>
</dbReference>
<comment type="caution">
    <text evidence="3">The sequence shown here is derived from an EMBL/GenBank/DDBJ whole genome shotgun (WGS) entry which is preliminary data.</text>
</comment>
<gene>
    <name evidence="3" type="ORF">PGB34_11355</name>
</gene>
<dbReference type="PANTHER" id="PTHR42964:SF1">
    <property type="entry name" value="POLYKETIDE BIOSYNTHESIS ENOYL-COA HYDRATASE PKSH-RELATED"/>
    <property type="match status" value="1"/>
</dbReference>
<evidence type="ECO:0000256" key="1">
    <source>
        <dbReference type="ARBA" id="ARBA00005254"/>
    </source>
</evidence>
<dbReference type="Gene3D" id="1.10.12.10">
    <property type="entry name" value="Lyase 2-enoyl-coa Hydratase, Chain A, domain 2"/>
    <property type="match status" value="1"/>
</dbReference>
<keyword evidence="4" id="KW-1185">Reference proteome</keyword>
<name>A0AAE3N8W1_9BURK</name>
<dbReference type="Pfam" id="PF00378">
    <property type="entry name" value="ECH_1"/>
    <property type="match status" value="1"/>
</dbReference>
<dbReference type="RefSeq" id="WP_271428183.1">
    <property type="nucleotide sequence ID" value="NZ_JAQIPB010000003.1"/>
</dbReference>
<dbReference type="PROSITE" id="PS00166">
    <property type="entry name" value="ENOYL_COA_HYDRATASE"/>
    <property type="match status" value="1"/>
</dbReference>
<dbReference type="InterPro" id="IPR001753">
    <property type="entry name" value="Enoyl-CoA_hydra/iso"/>
</dbReference>
<proteinExistence type="inferred from homology"/>
<accession>A0AAE3N8W1</accession>
<dbReference type="InterPro" id="IPR014748">
    <property type="entry name" value="Enoyl-CoA_hydra_C"/>
</dbReference>